<organism evidence="2 3">
    <name type="scientific">Adineta steineri</name>
    <dbReference type="NCBI Taxonomy" id="433720"/>
    <lineage>
        <taxon>Eukaryota</taxon>
        <taxon>Metazoa</taxon>
        <taxon>Spiralia</taxon>
        <taxon>Gnathifera</taxon>
        <taxon>Rotifera</taxon>
        <taxon>Eurotatoria</taxon>
        <taxon>Bdelloidea</taxon>
        <taxon>Adinetida</taxon>
        <taxon>Adinetidae</taxon>
        <taxon>Adineta</taxon>
    </lineage>
</organism>
<evidence type="ECO:0000313" key="2">
    <source>
        <dbReference type="EMBL" id="CAF1297878.1"/>
    </source>
</evidence>
<accession>A0A815DL01</accession>
<feature type="compositionally biased region" description="Polar residues" evidence="1">
    <location>
        <begin position="216"/>
        <end position="226"/>
    </location>
</feature>
<proteinExistence type="predicted"/>
<gene>
    <name evidence="2" type="ORF">VCS650_LOCUS30876</name>
</gene>
<dbReference type="OrthoDB" id="10025064at2759"/>
<dbReference type="AlphaFoldDB" id="A0A815DL01"/>
<sequence length="357" mass="40073">MCASKTIYAAQDPSSLHLPVVSKKPRRRLRHSPTSSSIISVPNANVPTNAAENVSALKAKYTDYATWLKASSRQNREPVFTHELLKHSLCQMGIDSTQATQLVSTCTWYVYQFQKGLGPENEPPHDRPTTTTTEIKKPPLSAKIQRNNIIKSKKIIPSRDHSSESETTFHSISKENILTQASRPATTRNKYSVLPSIHPSDTTLSPRSRRVDFDYEQTNTHSTGKQKTLPRRSAIAKTRNLPKLRPTETESTVIINDQNDIVLESTPLDTDLSNSHKNLRRNSIMTGQTRSILRKQPGTTSSNISADVLSRKYRQRVSTPTSTLIDETPLGTKSQRLFGGSEFFAQIMNELEEQTLY</sequence>
<name>A0A815DL01_9BILA</name>
<feature type="region of interest" description="Disordered" evidence="1">
    <location>
        <begin position="180"/>
        <end position="231"/>
    </location>
</feature>
<dbReference type="EMBL" id="CAJNON010000513">
    <property type="protein sequence ID" value="CAF1297878.1"/>
    <property type="molecule type" value="Genomic_DNA"/>
</dbReference>
<feature type="region of interest" description="Disordered" evidence="1">
    <location>
        <begin position="117"/>
        <end position="137"/>
    </location>
</feature>
<comment type="caution">
    <text evidence="2">The sequence shown here is derived from an EMBL/GenBank/DDBJ whole genome shotgun (WGS) entry which is preliminary data.</text>
</comment>
<evidence type="ECO:0000256" key="1">
    <source>
        <dbReference type="SAM" id="MobiDB-lite"/>
    </source>
</evidence>
<dbReference type="Proteomes" id="UP000663891">
    <property type="component" value="Unassembled WGS sequence"/>
</dbReference>
<evidence type="ECO:0000313" key="3">
    <source>
        <dbReference type="Proteomes" id="UP000663891"/>
    </source>
</evidence>
<protein>
    <submittedName>
        <fullName evidence="2">Uncharacterized protein</fullName>
    </submittedName>
</protein>
<reference evidence="2" key="1">
    <citation type="submission" date="2021-02" db="EMBL/GenBank/DDBJ databases">
        <authorList>
            <person name="Nowell W R."/>
        </authorList>
    </citation>
    <scope>NUCLEOTIDE SEQUENCE</scope>
</reference>
<feature type="compositionally biased region" description="Polar residues" evidence="1">
    <location>
        <begin position="180"/>
        <end position="190"/>
    </location>
</feature>